<keyword evidence="1" id="KW-0472">Membrane</keyword>
<proteinExistence type="predicted"/>
<reference evidence="2 3" key="1">
    <citation type="journal article" date="2014" name="Acta Crystallogr. D">
        <title>Structure-based characterization and antifreeze properties of a hyperactive ice-binding protein from the Antarctic bacterium Flavobacterium frigoris PS1.</title>
        <authorList>
            <person name="Do H."/>
            <person name="Kim S.J."/>
            <person name="Kim H.J."/>
            <person name="Lee J.H."/>
        </authorList>
    </citation>
    <scope>NUCLEOTIDE SEQUENCE [LARGE SCALE GENOMIC DNA]</scope>
    <source>
        <strain evidence="2 3">PS1</strain>
    </source>
</reference>
<keyword evidence="3" id="KW-1185">Reference proteome</keyword>
<feature type="transmembrane region" description="Helical" evidence="1">
    <location>
        <begin position="12"/>
        <end position="31"/>
    </location>
</feature>
<dbReference type="STRING" id="1086011.HJ01_01543"/>
<comment type="caution">
    <text evidence="2">The sequence shown here is derived from an EMBL/GenBank/DDBJ whole genome shotgun (WGS) entry which is preliminary data.</text>
</comment>
<organism evidence="2 3">
    <name type="scientific">Flavobacterium frigoris (strain PS1)</name>
    <dbReference type="NCBI Taxonomy" id="1086011"/>
    <lineage>
        <taxon>Bacteria</taxon>
        <taxon>Pseudomonadati</taxon>
        <taxon>Bacteroidota</taxon>
        <taxon>Flavobacteriia</taxon>
        <taxon>Flavobacteriales</taxon>
        <taxon>Flavobacteriaceae</taxon>
        <taxon>Flavobacterium</taxon>
    </lineage>
</organism>
<sequence length="250" mass="29606">MVINKIIIRKLTKLASLGILILMSFSFVKYITKDSIRKFKITKHWPIRLKDRNAYFDLVSYNYVITYKDYVLYEFPQDGEVNDTLPNPNTYFQLGVFKETDGFGYYTDSKKLIVNKIIVIDTLLGDHGFPLKPIIVFNNYKLVSEQKICDGKKYNLIRKYITLNKKDISYADTVKVYFSNKGVKLPIPLFEKEFILENKLDIAKFEFIYNPRRYNNDTLLYPKSTFSMSIDEVKITDYYSYLSFFKKLKQ</sequence>
<accession>H7FQM7</accession>
<dbReference type="eggNOG" id="ENOG502ZYRS">
    <property type="taxonomic scope" value="Bacteria"/>
</dbReference>
<keyword evidence="1" id="KW-0812">Transmembrane</keyword>
<gene>
    <name evidence="2" type="ORF">HJ01_01543</name>
</gene>
<evidence type="ECO:0000313" key="2">
    <source>
        <dbReference type="EMBL" id="EIA09157.1"/>
    </source>
</evidence>
<name>H7FQM7_FLAFP</name>
<dbReference type="Proteomes" id="UP000005566">
    <property type="component" value="Unassembled WGS sequence"/>
</dbReference>
<keyword evidence="1" id="KW-1133">Transmembrane helix</keyword>
<dbReference type="PATRIC" id="fig|1086011.3.peg.1509"/>
<dbReference type="RefSeq" id="WP_007137720.1">
    <property type="nucleotide sequence ID" value="NZ_AHKF01000016.1"/>
</dbReference>
<protein>
    <submittedName>
        <fullName evidence="2">Uncharacterized protein</fullName>
    </submittedName>
</protein>
<dbReference type="AlphaFoldDB" id="H7FQM7"/>
<dbReference type="EMBL" id="AHKF01000016">
    <property type="protein sequence ID" value="EIA09157.1"/>
    <property type="molecule type" value="Genomic_DNA"/>
</dbReference>
<evidence type="ECO:0000313" key="3">
    <source>
        <dbReference type="Proteomes" id="UP000005566"/>
    </source>
</evidence>
<evidence type="ECO:0000256" key="1">
    <source>
        <dbReference type="SAM" id="Phobius"/>
    </source>
</evidence>
<dbReference type="OrthoDB" id="1357054at2"/>